<accession>A0A3B3INW5</accession>
<dbReference type="Ensembl" id="ENSORLT00000036375.1">
    <property type="protein sequence ID" value="ENSORLP00000045720.1"/>
    <property type="gene ID" value="ENSORLG00000028988.1"/>
</dbReference>
<dbReference type="AlphaFoldDB" id="A0A3B3INW5"/>
<keyword evidence="2" id="KW-1185">Reference proteome</keyword>
<dbReference type="Proteomes" id="UP000001038">
    <property type="component" value="Chromosome 18"/>
</dbReference>
<name>A0A3B3INW5_ORYLA</name>
<dbReference type="InParanoid" id="A0A3B3INW5"/>
<reference evidence="1" key="2">
    <citation type="submission" date="2025-08" db="UniProtKB">
        <authorList>
            <consortium name="Ensembl"/>
        </authorList>
    </citation>
    <scope>IDENTIFICATION</scope>
    <source>
        <strain evidence="1">Hd-rR</strain>
    </source>
</reference>
<evidence type="ECO:0000313" key="1">
    <source>
        <dbReference type="Ensembl" id="ENSORLP00000045720.1"/>
    </source>
</evidence>
<protein>
    <submittedName>
        <fullName evidence="1">Uncharacterized protein</fullName>
    </submittedName>
</protein>
<sequence length="160" mass="18270">MTSFTEQIVNCGYTGPINEERKDSIIRAIVLHATTKRTPMLSQLRQGLDVYNFLKVTEPNPEHCRGLLNCVQTYLIFSSPFCCLLSPKEKLLKIVVRFDHNCFDNMPGHTICFPVVSACTKKMKLPLEIIFHFNMLCSISQNVQYKENRRGPKTDLCGTP</sequence>
<proteinExistence type="predicted"/>
<dbReference type="GeneTree" id="ENSGT01150000288334"/>
<evidence type="ECO:0000313" key="2">
    <source>
        <dbReference type="Proteomes" id="UP000001038"/>
    </source>
</evidence>
<reference evidence="1 2" key="1">
    <citation type="journal article" date="2007" name="Nature">
        <title>The medaka draft genome and insights into vertebrate genome evolution.</title>
        <authorList>
            <person name="Kasahara M."/>
            <person name="Naruse K."/>
            <person name="Sasaki S."/>
            <person name="Nakatani Y."/>
            <person name="Qu W."/>
            <person name="Ahsan B."/>
            <person name="Yamada T."/>
            <person name="Nagayasu Y."/>
            <person name="Doi K."/>
            <person name="Kasai Y."/>
            <person name="Jindo T."/>
            <person name="Kobayashi D."/>
            <person name="Shimada A."/>
            <person name="Toyoda A."/>
            <person name="Kuroki Y."/>
            <person name="Fujiyama A."/>
            <person name="Sasaki T."/>
            <person name="Shimizu A."/>
            <person name="Asakawa S."/>
            <person name="Shimizu N."/>
            <person name="Hashimoto S."/>
            <person name="Yang J."/>
            <person name="Lee Y."/>
            <person name="Matsushima K."/>
            <person name="Sugano S."/>
            <person name="Sakaizumi M."/>
            <person name="Narita T."/>
            <person name="Ohishi K."/>
            <person name="Haga S."/>
            <person name="Ohta F."/>
            <person name="Nomoto H."/>
            <person name="Nogata K."/>
            <person name="Morishita T."/>
            <person name="Endo T."/>
            <person name="Shin-I T."/>
            <person name="Takeda H."/>
            <person name="Morishita S."/>
            <person name="Kohara Y."/>
        </authorList>
    </citation>
    <scope>NUCLEOTIDE SEQUENCE [LARGE SCALE GENOMIC DNA]</scope>
    <source>
        <strain evidence="1 2">Hd-rR</strain>
    </source>
</reference>
<organism evidence="1 2">
    <name type="scientific">Oryzias latipes</name>
    <name type="common">Japanese rice fish</name>
    <name type="synonym">Japanese killifish</name>
    <dbReference type="NCBI Taxonomy" id="8090"/>
    <lineage>
        <taxon>Eukaryota</taxon>
        <taxon>Metazoa</taxon>
        <taxon>Chordata</taxon>
        <taxon>Craniata</taxon>
        <taxon>Vertebrata</taxon>
        <taxon>Euteleostomi</taxon>
        <taxon>Actinopterygii</taxon>
        <taxon>Neopterygii</taxon>
        <taxon>Teleostei</taxon>
        <taxon>Neoteleostei</taxon>
        <taxon>Acanthomorphata</taxon>
        <taxon>Ovalentaria</taxon>
        <taxon>Atherinomorphae</taxon>
        <taxon>Beloniformes</taxon>
        <taxon>Adrianichthyidae</taxon>
        <taxon>Oryziinae</taxon>
        <taxon>Oryzias</taxon>
    </lineage>
</organism>
<reference evidence="1" key="3">
    <citation type="submission" date="2025-09" db="UniProtKB">
        <authorList>
            <consortium name="Ensembl"/>
        </authorList>
    </citation>
    <scope>IDENTIFICATION</scope>
    <source>
        <strain evidence="1">Hd-rR</strain>
    </source>
</reference>
<dbReference type="STRING" id="8090.ENSORLP00000045720"/>